<dbReference type="EMBL" id="NEDP02002300">
    <property type="protein sequence ID" value="OWF51286.1"/>
    <property type="molecule type" value="Genomic_DNA"/>
</dbReference>
<accession>A0A210QRA7</accession>
<proteinExistence type="predicted"/>
<dbReference type="GO" id="GO:0005230">
    <property type="term" value="F:extracellular ligand-gated monoatomic ion channel activity"/>
    <property type="evidence" value="ECO:0007669"/>
    <property type="project" value="InterPro"/>
</dbReference>
<dbReference type="SUPFAM" id="SSF63712">
    <property type="entry name" value="Nicotinic receptor ligand binding domain-like"/>
    <property type="match status" value="1"/>
</dbReference>
<dbReference type="InterPro" id="IPR036734">
    <property type="entry name" value="Neur_chan_lig-bd_sf"/>
</dbReference>
<dbReference type="OrthoDB" id="6108060at2759"/>
<evidence type="ECO:0000259" key="1">
    <source>
        <dbReference type="Pfam" id="PF02931"/>
    </source>
</evidence>
<dbReference type="InterPro" id="IPR006202">
    <property type="entry name" value="Neur_chan_lig-bd"/>
</dbReference>
<dbReference type="GO" id="GO:0016020">
    <property type="term" value="C:membrane"/>
    <property type="evidence" value="ECO:0007669"/>
    <property type="project" value="InterPro"/>
</dbReference>
<keyword evidence="3" id="KW-1185">Reference proteome</keyword>
<name>A0A210QRA7_MIZYE</name>
<gene>
    <name evidence="2" type="ORF">KP79_PYT24260</name>
</gene>
<reference evidence="2 3" key="1">
    <citation type="journal article" date="2017" name="Nat. Ecol. Evol.">
        <title>Scallop genome provides insights into evolution of bilaterian karyotype and development.</title>
        <authorList>
            <person name="Wang S."/>
            <person name="Zhang J."/>
            <person name="Jiao W."/>
            <person name="Li J."/>
            <person name="Xun X."/>
            <person name="Sun Y."/>
            <person name="Guo X."/>
            <person name="Huan P."/>
            <person name="Dong B."/>
            <person name="Zhang L."/>
            <person name="Hu X."/>
            <person name="Sun X."/>
            <person name="Wang J."/>
            <person name="Zhao C."/>
            <person name="Wang Y."/>
            <person name="Wang D."/>
            <person name="Huang X."/>
            <person name="Wang R."/>
            <person name="Lv J."/>
            <person name="Li Y."/>
            <person name="Zhang Z."/>
            <person name="Liu B."/>
            <person name="Lu W."/>
            <person name="Hui Y."/>
            <person name="Liang J."/>
            <person name="Zhou Z."/>
            <person name="Hou R."/>
            <person name="Li X."/>
            <person name="Liu Y."/>
            <person name="Li H."/>
            <person name="Ning X."/>
            <person name="Lin Y."/>
            <person name="Zhao L."/>
            <person name="Xing Q."/>
            <person name="Dou J."/>
            <person name="Li Y."/>
            <person name="Mao J."/>
            <person name="Guo H."/>
            <person name="Dou H."/>
            <person name="Li T."/>
            <person name="Mu C."/>
            <person name="Jiang W."/>
            <person name="Fu Q."/>
            <person name="Fu X."/>
            <person name="Miao Y."/>
            <person name="Liu J."/>
            <person name="Yu Q."/>
            <person name="Li R."/>
            <person name="Liao H."/>
            <person name="Li X."/>
            <person name="Kong Y."/>
            <person name="Jiang Z."/>
            <person name="Chourrout D."/>
            <person name="Li R."/>
            <person name="Bao Z."/>
        </authorList>
    </citation>
    <scope>NUCLEOTIDE SEQUENCE [LARGE SCALE GENOMIC DNA]</scope>
    <source>
        <strain evidence="2 3">PY_sf001</strain>
    </source>
</reference>
<dbReference type="Proteomes" id="UP000242188">
    <property type="component" value="Unassembled WGS sequence"/>
</dbReference>
<dbReference type="AlphaFoldDB" id="A0A210QRA7"/>
<evidence type="ECO:0000313" key="2">
    <source>
        <dbReference type="EMBL" id="OWF51286.1"/>
    </source>
</evidence>
<sequence>MPQSVLGKVFTCLTLQFIVGHYIVFVTSEETIDHVKKLWQDIFTKGSYNKFTRPVKDHNTPVFVETRLNLVGIMEINVVEENLTTTASVSLNWNDDNLVWDPDLYGGEAKGNIS</sequence>
<keyword evidence="2" id="KW-0675">Receptor</keyword>
<organism evidence="2 3">
    <name type="scientific">Mizuhopecten yessoensis</name>
    <name type="common">Japanese scallop</name>
    <name type="synonym">Patinopecten yessoensis</name>
    <dbReference type="NCBI Taxonomy" id="6573"/>
    <lineage>
        <taxon>Eukaryota</taxon>
        <taxon>Metazoa</taxon>
        <taxon>Spiralia</taxon>
        <taxon>Lophotrochozoa</taxon>
        <taxon>Mollusca</taxon>
        <taxon>Bivalvia</taxon>
        <taxon>Autobranchia</taxon>
        <taxon>Pteriomorphia</taxon>
        <taxon>Pectinida</taxon>
        <taxon>Pectinoidea</taxon>
        <taxon>Pectinidae</taxon>
        <taxon>Mizuhopecten</taxon>
    </lineage>
</organism>
<comment type="caution">
    <text evidence="2">The sequence shown here is derived from an EMBL/GenBank/DDBJ whole genome shotgun (WGS) entry which is preliminary data.</text>
</comment>
<dbReference type="Gene3D" id="2.70.170.10">
    <property type="entry name" value="Neurotransmitter-gated ion-channel ligand-binding domain"/>
    <property type="match status" value="1"/>
</dbReference>
<protein>
    <submittedName>
        <fullName evidence="2">Acetylcholine receptor subunit alpha-1-A</fullName>
    </submittedName>
</protein>
<feature type="domain" description="Neurotransmitter-gated ion-channel ligand-binding" evidence="1">
    <location>
        <begin position="36"/>
        <end position="108"/>
    </location>
</feature>
<evidence type="ECO:0000313" key="3">
    <source>
        <dbReference type="Proteomes" id="UP000242188"/>
    </source>
</evidence>
<dbReference type="Pfam" id="PF02931">
    <property type="entry name" value="Neur_chan_LBD"/>
    <property type="match status" value="1"/>
</dbReference>